<dbReference type="HAMAP" id="MF_01927">
    <property type="entry name" value="PurU"/>
    <property type="match status" value="1"/>
</dbReference>
<comment type="caution">
    <text evidence="6">The sequence shown here is derived from an EMBL/GenBank/DDBJ whole genome shotgun (WGS) entry which is preliminary data.</text>
</comment>
<dbReference type="EC" id="3.5.1.10" evidence="3 4"/>
<dbReference type="NCBIfam" id="TIGR00655">
    <property type="entry name" value="PurU"/>
    <property type="match status" value="1"/>
</dbReference>
<proteinExistence type="inferred from homology"/>
<dbReference type="CDD" id="cd04875">
    <property type="entry name" value="ACT_F4HF-DF"/>
    <property type="match status" value="1"/>
</dbReference>
<dbReference type="SUPFAM" id="SSF55021">
    <property type="entry name" value="ACT-like"/>
    <property type="match status" value="1"/>
</dbReference>
<evidence type="ECO:0000256" key="2">
    <source>
        <dbReference type="ARBA" id="ARBA00022801"/>
    </source>
</evidence>
<dbReference type="PANTHER" id="PTHR42706:SF1">
    <property type="entry name" value="FORMYLTETRAHYDROFOLATE DEFORMYLASE 2, MITOCHONDRIAL"/>
    <property type="match status" value="1"/>
</dbReference>
<evidence type="ECO:0000313" key="6">
    <source>
        <dbReference type="EMBL" id="GAA1980457.1"/>
    </source>
</evidence>
<reference evidence="7" key="1">
    <citation type="journal article" date="2019" name="Int. J. Syst. Evol. Microbiol.">
        <title>The Global Catalogue of Microorganisms (GCM) 10K type strain sequencing project: providing services to taxonomists for standard genome sequencing and annotation.</title>
        <authorList>
            <consortium name="The Broad Institute Genomics Platform"/>
            <consortium name="The Broad Institute Genome Sequencing Center for Infectious Disease"/>
            <person name="Wu L."/>
            <person name="Ma J."/>
        </authorList>
    </citation>
    <scope>NUCLEOTIDE SEQUENCE [LARGE SCALE GENOMIC DNA]</scope>
    <source>
        <strain evidence="7">JCM 14545</strain>
    </source>
</reference>
<comment type="pathway">
    <text evidence="3">Purine metabolism; IMP biosynthesis via de novo pathway; formate from 10-formyl-5,6,7,8-tetrahydrofolate: step 1/1.</text>
</comment>
<dbReference type="PRINTS" id="PR01575">
    <property type="entry name" value="FFH4HYDRLASE"/>
</dbReference>
<keyword evidence="7" id="KW-1185">Reference proteome</keyword>
<dbReference type="Gene3D" id="3.40.50.170">
    <property type="entry name" value="Formyl transferase, N-terminal domain"/>
    <property type="match status" value="1"/>
</dbReference>
<keyword evidence="2 3" id="KW-0378">Hydrolase</keyword>
<dbReference type="Pfam" id="PF00551">
    <property type="entry name" value="Formyl_trans_N"/>
    <property type="match status" value="1"/>
</dbReference>
<keyword evidence="3" id="KW-0658">Purine biosynthesis</keyword>
<protein>
    <recommendedName>
        <fullName evidence="3 4">Formyltetrahydrofolate deformylase</fullName>
        <ecNumber evidence="3 4">3.5.1.10</ecNumber>
    </recommendedName>
    <alternativeName>
        <fullName evidence="3">Formyl-FH(4) hydrolase</fullName>
    </alternativeName>
</protein>
<dbReference type="PROSITE" id="PS51671">
    <property type="entry name" value="ACT"/>
    <property type="match status" value="1"/>
</dbReference>
<dbReference type="InterPro" id="IPR044074">
    <property type="entry name" value="PurU_ACT"/>
</dbReference>
<dbReference type="InterPro" id="IPR036477">
    <property type="entry name" value="Formyl_transf_N_sf"/>
</dbReference>
<organism evidence="6 7">
    <name type="scientific">Amycolatopsis minnesotensis</name>
    <dbReference type="NCBI Taxonomy" id="337894"/>
    <lineage>
        <taxon>Bacteria</taxon>
        <taxon>Bacillati</taxon>
        <taxon>Actinomycetota</taxon>
        <taxon>Actinomycetes</taxon>
        <taxon>Pseudonocardiales</taxon>
        <taxon>Pseudonocardiaceae</taxon>
        <taxon>Amycolatopsis</taxon>
    </lineage>
</organism>
<evidence type="ECO:0000313" key="7">
    <source>
        <dbReference type="Proteomes" id="UP001501116"/>
    </source>
</evidence>
<dbReference type="Proteomes" id="UP001501116">
    <property type="component" value="Unassembled WGS sequence"/>
</dbReference>
<dbReference type="NCBIfam" id="NF004684">
    <property type="entry name" value="PRK06027.1"/>
    <property type="match status" value="1"/>
</dbReference>
<dbReference type="SUPFAM" id="SSF53328">
    <property type="entry name" value="Formyltransferase"/>
    <property type="match status" value="1"/>
</dbReference>
<keyword evidence="1 3" id="KW-0554">One-carbon metabolism</keyword>
<comment type="function">
    <text evidence="3">Catalyzes the hydrolysis of 10-formyltetrahydrofolate (formyl-FH4) to formate and tetrahydrofolate (FH4).</text>
</comment>
<dbReference type="Gene3D" id="3.30.70.260">
    <property type="match status" value="1"/>
</dbReference>
<accession>A0ABP5DHY3</accession>
<dbReference type="PANTHER" id="PTHR42706">
    <property type="entry name" value="FORMYLTETRAHYDROFOLATE DEFORMYLASE"/>
    <property type="match status" value="1"/>
</dbReference>
<dbReference type="InterPro" id="IPR002376">
    <property type="entry name" value="Formyl_transf_N"/>
</dbReference>
<sequence length="288" mass="31331">MPHQYVITFGCPDRSGIVAAISTFLAEAGGMIAEAAYHTDPDTGWFFTRQVVTAGSLPFDVHELRDRFGAVARSISPESEWRVTDTGERRRVVILVSKDGHCLYDLLGRVAAGELDVDVSAVVGNHRPLGDITRAHGIPFHHVPFPKGDPEGKAAAFAEVAAIVGFHDPHAVVLARFMQVLPADLCAAWAGRALNIHHSFLPSFVGARPYHQAHARGVKLVGATCHYVTADLDAGPIIEQDVTRVAHGDSVSDIVRKGRDIEKITLARGLRWHLENRVLVHGTRTVVF</sequence>
<dbReference type="InterPro" id="IPR045865">
    <property type="entry name" value="ACT-like_dom_sf"/>
</dbReference>
<dbReference type="InterPro" id="IPR004810">
    <property type="entry name" value="PurU"/>
</dbReference>
<evidence type="ECO:0000256" key="4">
    <source>
        <dbReference type="NCBIfam" id="TIGR00655"/>
    </source>
</evidence>
<dbReference type="EMBL" id="BAAANN010000033">
    <property type="protein sequence ID" value="GAA1980457.1"/>
    <property type="molecule type" value="Genomic_DNA"/>
</dbReference>
<dbReference type="InterPro" id="IPR002912">
    <property type="entry name" value="ACT_dom"/>
</dbReference>
<evidence type="ECO:0000259" key="5">
    <source>
        <dbReference type="PROSITE" id="PS51671"/>
    </source>
</evidence>
<feature type="domain" description="ACT" evidence="5">
    <location>
        <begin position="6"/>
        <end position="82"/>
    </location>
</feature>
<feature type="active site" evidence="3">
    <location>
        <position position="233"/>
    </location>
</feature>
<comment type="similarity">
    <text evidence="3">Belongs to the PurU family.</text>
</comment>
<evidence type="ECO:0000256" key="3">
    <source>
        <dbReference type="HAMAP-Rule" id="MF_01927"/>
    </source>
</evidence>
<comment type="catalytic activity">
    <reaction evidence="3">
        <text>(6R)-10-formyltetrahydrofolate + H2O = (6S)-5,6,7,8-tetrahydrofolate + formate + H(+)</text>
        <dbReference type="Rhea" id="RHEA:19833"/>
        <dbReference type="ChEBI" id="CHEBI:15377"/>
        <dbReference type="ChEBI" id="CHEBI:15378"/>
        <dbReference type="ChEBI" id="CHEBI:15740"/>
        <dbReference type="ChEBI" id="CHEBI:57453"/>
        <dbReference type="ChEBI" id="CHEBI:195366"/>
        <dbReference type="EC" id="3.5.1.10"/>
    </reaction>
</comment>
<gene>
    <name evidence="6" type="primary">purU_2</name>
    <name evidence="3" type="synonym">purU</name>
    <name evidence="6" type="ORF">GCM10009754_66300</name>
</gene>
<name>A0ABP5DHY3_9PSEU</name>
<evidence type="ECO:0000256" key="1">
    <source>
        <dbReference type="ARBA" id="ARBA00022563"/>
    </source>
</evidence>
<dbReference type="PIRSF" id="PIRSF036480">
    <property type="entry name" value="FormyFH4_hydr"/>
    <property type="match status" value="1"/>
</dbReference>